<reference evidence="5 6" key="2">
    <citation type="submission" date="2018-11" db="EMBL/GenBank/DDBJ databases">
        <authorList>
            <consortium name="Pathogen Informatics"/>
        </authorList>
    </citation>
    <scope>NUCLEOTIDE SEQUENCE [LARGE SCALE GENOMIC DNA]</scope>
</reference>
<evidence type="ECO:0000313" key="5">
    <source>
        <dbReference type="EMBL" id="VDO32172.1"/>
    </source>
</evidence>
<dbReference type="GO" id="GO:0070578">
    <property type="term" value="C:RISC-loading complex"/>
    <property type="evidence" value="ECO:0007669"/>
    <property type="project" value="TreeGrafter"/>
</dbReference>
<dbReference type="AlphaFoldDB" id="A0A183H3Y1"/>
<gene>
    <name evidence="5" type="ORF">OFLC_LOCUS2190</name>
</gene>
<dbReference type="PROSITE" id="PS51327">
    <property type="entry name" value="DICER_DSRBF"/>
    <property type="match status" value="1"/>
</dbReference>
<dbReference type="GO" id="GO:0030422">
    <property type="term" value="P:siRNA processing"/>
    <property type="evidence" value="ECO:0007669"/>
    <property type="project" value="TreeGrafter"/>
</dbReference>
<feature type="domain" description="Helicase C-terminal" evidence="3">
    <location>
        <begin position="205"/>
        <end position="368"/>
    </location>
</feature>
<evidence type="ECO:0000313" key="6">
    <source>
        <dbReference type="Proteomes" id="UP000267606"/>
    </source>
</evidence>
<dbReference type="InterPro" id="IPR027417">
    <property type="entry name" value="P-loop_NTPase"/>
</dbReference>
<dbReference type="InterPro" id="IPR001650">
    <property type="entry name" value="Helicase_C-like"/>
</dbReference>
<sequence>MVLDRPRILGLTASLINSKIPPSNLEQLLEKLERIMHSSIETASDLVSISKYGAKPKEYVIMCRDFSCCACEISRKVVNTLEALRTFCLNCTEFHPEFDVDPRKPVLEAVNRTKSILQQLGPWCAWKVCQLFQRQLKKHSGQGFLPEKQVIFLQMAYTTMRFTKRLLDAKVASIRCFVDMKPILPDRLARLFEILKCFNPSNMEKVDPNFTFCGIIFVEQRYVAYVLNTLIRAISRWDSDKFGYLVSDFVIGYNSANIGAEETMALHRRQELVLRRFHQRHLNLLVATSVLEEGVDVRQCNVVIRFDRPTDYRAYVQSKGRARKDNATYFVLVEECDREQSASDLKDFLEIERVCIISLCEFCKKKKIVANFFKMLLKRYQNVHNPSEPVISPNMEIVDDIIAPYIVKSTGAQVTLTTAISLVNRYCAKLPSDIFTRLVPQNTIVPEIVGDRLMYRAELLLPINSPVKEIIKLKKPLESKKLAQMAVALEVS</sequence>
<dbReference type="Gene3D" id="3.30.160.380">
    <property type="entry name" value="Dicer dimerisation domain"/>
    <property type="match status" value="1"/>
</dbReference>
<name>A0A183H3Y1_9BILA</name>
<dbReference type="InterPro" id="IPR005034">
    <property type="entry name" value="Dicer_dimerisation"/>
</dbReference>
<dbReference type="SMART" id="SM00490">
    <property type="entry name" value="HELICc"/>
    <property type="match status" value="1"/>
</dbReference>
<organism evidence="7">
    <name type="scientific">Onchocerca flexuosa</name>
    <dbReference type="NCBI Taxonomy" id="387005"/>
    <lineage>
        <taxon>Eukaryota</taxon>
        <taxon>Metazoa</taxon>
        <taxon>Ecdysozoa</taxon>
        <taxon>Nematoda</taxon>
        <taxon>Chromadorea</taxon>
        <taxon>Rhabditida</taxon>
        <taxon>Spirurina</taxon>
        <taxon>Spiruromorpha</taxon>
        <taxon>Filarioidea</taxon>
        <taxon>Onchocercidae</taxon>
        <taxon>Onchocerca</taxon>
    </lineage>
</organism>
<evidence type="ECO:0000259" key="4">
    <source>
        <dbReference type="PROSITE" id="PS51327"/>
    </source>
</evidence>
<reference evidence="7" key="1">
    <citation type="submission" date="2016-06" db="UniProtKB">
        <authorList>
            <consortium name="WormBaseParasite"/>
        </authorList>
    </citation>
    <scope>IDENTIFICATION</scope>
</reference>
<dbReference type="GO" id="GO:0004530">
    <property type="term" value="F:deoxyribonuclease I activity"/>
    <property type="evidence" value="ECO:0007669"/>
    <property type="project" value="TreeGrafter"/>
</dbReference>
<dbReference type="GO" id="GO:0005634">
    <property type="term" value="C:nucleus"/>
    <property type="evidence" value="ECO:0007669"/>
    <property type="project" value="TreeGrafter"/>
</dbReference>
<evidence type="ECO:0000256" key="2">
    <source>
        <dbReference type="PROSITE-ProRule" id="PRU00657"/>
    </source>
</evidence>
<evidence type="ECO:0000313" key="7">
    <source>
        <dbReference type="WBParaSite" id="OFLC_0000219001-mRNA-1"/>
    </source>
</evidence>
<proteinExistence type="predicted"/>
<dbReference type="EMBL" id="UZAJ01001206">
    <property type="protein sequence ID" value="VDO32172.1"/>
    <property type="molecule type" value="Genomic_DNA"/>
</dbReference>
<dbReference type="GO" id="GO:0031054">
    <property type="term" value="P:pre-miRNA processing"/>
    <property type="evidence" value="ECO:0007669"/>
    <property type="project" value="TreeGrafter"/>
</dbReference>
<dbReference type="Pfam" id="PF03368">
    <property type="entry name" value="Dicer_dimer"/>
    <property type="match status" value="1"/>
</dbReference>
<dbReference type="GO" id="GO:0004525">
    <property type="term" value="F:ribonuclease III activity"/>
    <property type="evidence" value="ECO:0007669"/>
    <property type="project" value="TreeGrafter"/>
</dbReference>
<dbReference type="PROSITE" id="PS51194">
    <property type="entry name" value="HELICASE_CTER"/>
    <property type="match status" value="1"/>
</dbReference>
<evidence type="ECO:0000259" key="3">
    <source>
        <dbReference type="PROSITE" id="PS51194"/>
    </source>
</evidence>
<dbReference type="Pfam" id="PF00271">
    <property type="entry name" value="Helicase_C"/>
    <property type="match status" value="1"/>
</dbReference>
<dbReference type="SUPFAM" id="SSF52540">
    <property type="entry name" value="P-loop containing nucleoside triphosphate hydrolases"/>
    <property type="match status" value="1"/>
</dbReference>
<dbReference type="PANTHER" id="PTHR14950:SF37">
    <property type="entry name" value="ENDORIBONUCLEASE DICER"/>
    <property type="match status" value="1"/>
</dbReference>
<dbReference type="Proteomes" id="UP000267606">
    <property type="component" value="Unassembled WGS sequence"/>
</dbReference>
<dbReference type="STRING" id="387005.A0A183H3Y1"/>
<dbReference type="Pfam" id="PF20930">
    <property type="entry name" value="Dicer_PBD"/>
    <property type="match status" value="1"/>
</dbReference>
<keyword evidence="1" id="KW-0378">Hydrolase</keyword>
<keyword evidence="6" id="KW-1185">Reference proteome</keyword>
<dbReference type="InterPro" id="IPR038248">
    <property type="entry name" value="Dicer_dimer_sf"/>
</dbReference>
<feature type="domain" description="Dicer dsRNA-binding fold" evidence="4">
    <location>
        <begin position="419"/>
        <end position="492"/>
    </location>
</feature>
<dbReference type="InterPro" id="IPR048513">
    <property type="entry name" value="Dicer_PBD"/>
</dbReference>
<evidence type="ECO:0000256" key="1">
    <source>
        <dbReference type="ARBA" id="ARBA00022801"/>
    </source>
</evidence>
<keyword evidence="2" id="KW-0694">RNA-binding</keyword>
<protein>
    <submittedName>
        <fullName evidence="7">Helicase protein</fullName>
    </submittedName>
</protein>
<dbReference type="GO" id="GO:0005737">
    <property type="term" value="C:cytoplasm"/>
    <property type="evidence" value="ECO:0007669"/>
    <property type="project" value="TreeGrafter"/>
</dbReference>
<dbReference type="PANTHER" id="PTHR14950">
    <property type="entry name" value="DICER-RELATED"/>
    <property type="match status" value="1"/>
</dbReference>
<dbReference type="GO" id="GO:0006309">
    <property type="term" value="P:apoptotic DNA fragmentation"/>
    <property type="evidence" value="ECO:0007669"/>
    <property type="project" value="TreeGrafter"/>
</dbReference>
<dbReference type="WBParaSite" id="OFLC_0000219001-mRNA-1">
    <property type="protein sequence ID" value="OFLC_0000219001-mRNA-1"/>
    <property type="gene ID" value="OFLC_0000219001"/>
</dbReference>
<dbReference type="Gene3D" id="3.40.50.300">
    <property type="entry name" value="P-loop containing nucleotide triphosphate hydrolases"/>
    <property type="match status" value="1"/>
</dbReference>
<accession>A0A183H3Y1</accession>
<dbReference type="CDD" id="cd15903">
    <property type="entry name" value="Dicer_PBD"/>
    <property type="match status" value="1"/>
</dbReference>
<dbReference type="GO" id="GO:0003723">
    <property type="term" value="F:RNA binding"/>
    <property type="evidence" value="ECO:0007669"/>
    <property type="project" value="UniProtKB-UniRule"/>
</dbReference>